<reference evidence="1" key="1">
    <citation type="journal article" date="2015" name="Nature">
        <title>Complex archaea that bridge the gap between prokaryotes and eukaryotes.</title>
        <authorList>
            <person name="Spang A."/>
            <person name="Saw J.H."/>
            <person name="Jorgensen S.L."/>
            <person name="Zaremba-Niedzwiedzka K."/>
            <person name="Martijn J."/>
            <person name="Lind A.E."/>
            <person name="van Eijk R."/>
            <person name="Schleper C."/>
            <person name="Guy L."/>
            <person name="Ettema T.J."/>
        </authorList>
    </citation>
    <scope>NUCLEOTIDE SEQUENCE</scope>
</reference>
<evidence type="ECO:0000313" key="1">
    <source>
        <dbReference type="EMBL" id="KKK71349.1"/>
    </source>
</evidence>
<protein>
    <submittedName>
        <fullName evidence="1">Uncharacterized protein</fullName>
    </submittedName>
</protein>
<feature type="non-terminal residue" evidence="1">
    <location>
        <position position="1"/>
    </location>
</feature>
<sequence length="59" mass="6336">SVSSTVVNAARGINKFTVADTDTDALTAGIFEYDVKHTDAGEETILTRGKLNLKQDVTH</sequence>
<accession>A0A0F8ZYC0</accession>
<name>A0A0F8ZYC0_9ZZZZ</name>
<dbReference type="EMBL" id="LAZR01057781">
    <property type="protein sequence ID" value="KKK71349.1"/>
    <property type="molecule type" value="Genomic_DNA"/>
</dbReference>
<dbReference type="AlphaFoldDB" id="A0A0F8ZYC0"/>
<gene>
    <name evidence="1" type="ORF">LCGC14_2914830</name>
</gene>
<organism evidence="1">
    <name type="scientific">marine sediment metagenome</name>
    <dbReference type="NCBI Taxonomy" id="412755"/>
    <lineage>
        <taxon>unclassified sequences</taxon>
        <taxon>metagenomes</taxon>
        <taxon>ecological metagenomes</taxon>
    </lineage>
</organism>
<proteinExistence type="predicted"/>
<comment type="caution">
    <text evidence="1">The sequence shown here is derived from an EMBL/GenBank/DDBJ whole genome shotgun (WGS) entry which is preliminary data.</text>
</comment>